<keyword evidence="2" id="KW-1185">Reference proteome</keyword>
<proteinExistence type="predicted"/>
<dbReference type="Gene3D" id="3.80.10.10">
    <property type="entry name" value="Ribonuclease Inhibitor"/>
    <property type="match status" value="1"/>
</dbReference>
<accession>A0AAD7FYG5</accession>
<organism evidence="1 2">
    <name type="scientific">Roridomyces roridus</name>
    <dbReference type="NCBI Taxonomy" id="1738132"/>
    <lineage>
        <taxon>Eukaryota</taxon>
        <taxon>Fungi</taxon>
        <taxon>Dikarya</taxon>
        <taxon>Basidiomycota</taxon>
        <taxon>Agaricomycotina</taxon>
        <taxon>Agaricomycetes</taxon>
        <taxon>Agaricomycetidae</taxon>
        <taxon>Agaricales</taxon>
        <taxon>Marasmiineae</taxon>
        <taxon>Mycenaceae</taxon>
        <taxon>Roridomyces</taxon>
    </lineage>
</organism>
<reference evidence="1" key="1">
    <citation type="submission" date="2023-03" db="EMBL/GenBank/DDBJ databases">
        <title>Massive genome expansion in bonnet fungi (Mycena s.s.) driven by repeated elements and novel gene families across ecological guilds.</title>
        <authorList>
            <consortium name="Lawrence Berkeley National Laboratory"/>
            <person name="Harder C.B."/>
            <person name="Miyauchi S."/>
            <person name="Viragh M."/>
            <person name="Kuo A."/>
            <person name="Thoen E."/>
            <person name="Andreopoulos B."/>
            <person name="Lu D."/>
            <person name="Skrede I."/>
            <person name="Drula E."/>
            <person name="Henrissat B."/>
            <person name="Morin E."/>
            <person name="Kohler A."/>
            <person name="Barry K."/>
            <person name="LaButti K."/>
            <person name="Morin E."/>
            <person name="Salamov A."/>
            <person name="Lipzen A."/>
            <person name="Mereny Z."/>
            <person name="Hegedus B."/>
            <person name="Baldrian P."/>
            <person name="Stursova M."/>
            <person name="Weitz H."/>
            <person name="Taylor A."/>
            <person name="Grigoriev I.V."/>
            <person name="Nagy L.G."/>
            <person name="Martin F."/>
            <person name="Kauserud H."/>
        </authorList>
    </citation>
    <scope>NUCLEOTIDE SEQUENCE</scope>
    <source>
        <strain evidence="1">9284</strain>
    </source>
</reference>
<dbReference type="Proteomes" id="UP001221142">
    <property type="component" value="Unassembled WGS sequence"/>
</dbReference>
<comment type="caution">
    <text evidence="1">The sequence shown here is derived from an EMBL/GenBank/DDBJ whole genome shotgun (WGS) entry which is preliminary data.</text>
</comment>
<dbReference type="AlphaFoldDB" id="A0AAD7FYG5"/>
<dbReference type="EMBL" id="JARKIF010000002">
    <property type="protein sequence ID" value="KAJ7646566.1"/>
    <property type="molecule type" value="Genomic_DNA"/>
</dbReference>
<sequence>MDLPYELEREIFELAARAYPKDAPSLALVASYVQEWVEAAIYEIIVLGSCCPQKLELFFRTFSSRPTAFFAKNVRVLHLTAGVSHTQARKLLAVCTNLSSLTCWANPLGSGEEFSASLAVTSPNLRRLSINVASLWSPGAPGPNFTHPFLARLTHLELVNPPTWFDWSPLLDGCSLPNLTHLAFGDLTAAHSPTMIDFFVAALASDIPRFEMLIAVSRNVVFLNALEKAELIGPDSGRESERRFVCLPCYYYPFKPSEYWKGVARREVQFWRTPEMV</sequence>
<evidence type="ECO:0000313" key="2">
    <source>
        <dbReference type="Proteomes" id="UP001221142"/>
    </source>
</evidence>
<dbReference type="SUPFAM" id="SSF52047">
    <property type="entry name" value="RNI-like"/>
    <property type="match status" value="1"/>
</dbReference>
<gene>
    <name evidence="1" type="ORF">FB45DRAFT_998050</name>
</gene>
<evidence type="ECO:0000313" key="1">
    <source>
        <dbReference type="EMBL" id="KAJ7646566.1"/>
    </source>
</evidence>
<name>A0AAD7FYG5_9AGAR</name>
<dbReference type="InterPro" id="IPR032675">
    <property type="entry name" value="LRR_dom_sf"/>
</dbReference>
<protein>
    <submittedName>
        <fullName evidence="1">Uncharacterized protein</fullName>
    </submittedName>
</protein>